<dbReference type="OrthoDB" id="423533at2759"/>
<evidence type="ECO:0000313" key="2">
    <source>
        <dbReference type="Proteomes" id="UP000265618"/>
    </source>
</evidence>
<name>A0A9K3D174_9EUKA</name>
<gene>
    <name evidence="1" type="ORF">KIPB_008221</name>
</gene>
<sequence length="310" mass="33989">MPAVLMKEDTVVTDDSVVDSLMSLLGVKEEWRGCISVLAQQPNLTSYVSVQAKRQGTIPSPECILTPLRVLRPQDVRMLVFGQDPYPRPASAVGIAFCDGEVRSWDMRLSPSLRNIIKDVLISADHADPKTKVGPLRTKLAEMRVPSPQEWFHSTQAQGVLWLNTALTFSGKDAPTLAKHIAFWRPFVDAVIQTTVAARAEAGKAEVEGSGLVTLMWGGKALKLKPVVEAAAEKTGCRVVYVERRHPAVEAFHQNNTFRGVRAAFDELGMAQIDWVRPDSGEGEGEGTEGDIEAERKIKSLDAFSLISNK</sequence>
<organism evidence="1 2">
    <name type="scientific">Kipferlia bialata</name>
    <dbReference type="NCBI Taxonomy" id="797122"/>
    <lineage>
        <taxon>Eukaryota</taxon>
        <taxon>Metamonada</taxon>
        <taxon>Carpediemonas-like organisms</taxon>
        <taxon>Kipferlia</taxon>
    </lineage>
</organism>
<dbReference type="AlphaFoldDB" id="A0A9K3D174"/>
<dbReference type="GO" id="GO:0005739">
    <property type="term" value="C:mitochondrion"/>
    <property type="evidence" value="ECO:0007669"/>
    <property type="project" value="TreeGrafter"/>
</dbReference>
<dbReference type="Proteomes" id="UP000265618">
    <property type="component" value="Unassembled WGS sequence"/>
</dbReference>
<dbReference type="GO" id="GO:0097510">
    <property type="term" value="P:base-excision repair, AP site formation via deaminated base removal"/>
    <property type="evidence" value="ECO:0007669"/>
    <property type="project" value="TreeGrafter"/>
</dbReference>
<dbReference type="InterPro" id="IPR002043">
    <property type="entry name" value="UDG_fam1"/>
</dbReference>
<dbReference type="InterPro" id="IPR036895">
    <property type="entry name" value="Uracil-DNA_glycosylase-like_sf"/>
</dbReference>
<dbReference type="EMBL" id="BDIP01002492">
    <property type="protein sequence ID" value="GIQ86375.1"/>
    <property type="molecule type" value="Genomic_DNA"/>
</dbReference>
<dbReference type="GO" id="GO:0005634">
    <property type="term" value="C:nucleus"/>
    <property type="evidence" value="ECO:0007669"/>
    <property type="project" value="TreeGrafter"/>
</dbReference>
<evidence type="ECO:0008006" key="3">
    <source>
        <dbReference type="Google" id="ProtNLM"/>
    </source>
</evidence>
<dbReference type="PANTHER" id="PTHR11264:SF8">
    <property type="entry name" value="URACIL-DNA GLYCOSYLASE-LIKE DOMAIN-CONTAINING PROTEIN"/>
    <property type="match status" value="1"/>
</dbReference>
<dbReference type="Gene3D" id="3.40.470.10">
    <property type="entry name" value="Uracil-DNA glycosylase-like domain"/>
    <property type="match status" value="1"/>
</dbReference>
<dbReference type="GO" id="GO:0004844">
    <property type="term" value="F:uracil DNA N-glycosylase activity"/>
    <property type="evidence" value="ECO:0007669"/>
    <property type="project" value="InterPro"/>
</dbReference>
<dbReference type="PANTHER" id="PTHR11264">
    <property type="entry name" value="URACIL-DNA GLYCOSYLASE"/>
    <property type="match status" value="1"/>
</dbReference>
<dbReference type="SUPFAM" id="SSF52141">
    <property type="entry name" value="Uracil-DNA glycosylase-like"/>
    <property type="match status" value="1"/>
</dbReference>
<comment type="caution">
    <text evidence="1">The sequence shown here is derived from an EMBL/GenBank/DDBJ whole genome shotgun (WGS) entry which is preliminary data.</text>
</comment>
<accession>A0A9K3D174</accession>
<proteinExistence type="predicted"/>
<protein>
    <recommendedName>
        <fullName evidence="3">Uracil-DNA glycosylase-like domain-containing protein</fullName>
    </recommendedName>
</protein>
<keyword evidence="2" id="KW-1185">Reference proteome</keyword>
<reference evidence="1 2" key="1">
    <citation type="journal article" date="2018" name="PLoS ONE">
        <title>The draft genome of Kipferlia bialata reveals reductive genome evolution in fornicate parasites.</title>
        <authorList>
            <person name="Tanifuji G."/>
            <person name="Takabayashi S."/>
            <person name="Kume K."/>
            <person name="Takagi M."/>
            <person name="Nakayama T."/>
            <person name="Kamikawa R."/>
            <person name="Inagaki Y."/>
            <person name="Hashimoto T."/>
        </authorList>
    </citation>
    <scope>NUCLEOTIDE SEQUENCE [LARGE SCALE GENOMIC DNA]</scope>
    <source>
        <strain evidence="1">NY0173</strain>
    </source>
</reference>
<evidence type="ECO:0000313" key="1">
    <source>
        <dbReference type="EMBL" id="GIQ86375.1"/>
    </source>
</evidence>